<keyword evidence="13" id="KW-0276">Fatty acid metabolism</keyword>
<evidence type="ECO:0000256" key="8">
    <source>
        <dbReference type="ARBA" id="ARBA00018312"/>
    </source>
</evidence>
<evidence type="ECO:0000259" key="19">
    <source>
        <dbReference type="PROSITE" id="PS50980"/>
    </source>
</evidence>
<protein>
    <recommendedName>
        <fullName evidence="8">Acetyl-coenzyme A carboxylase carboxyl transferase subunits beta/alpha</fullName>
        <ecNumber evidence="7">2.1.3.15</ecNumber>
    </recommendedName>
</protein>
<comment type="cofactor">
    <cofactor evidence="1">
        <name>Zn(2+)</name>
        <dbReference type="ChEBI" id="CHEBI:29105"/>
    </cofactor>
</comment>
<keyword evidence="10" id="KW-0808">Transferase</keyword>
<dbReference type="Pfam" id="PF01039">
    <property type="entry name" value="Carboxyl_trans"/>
    <property type="match status" value="1"/>
</dbReference>
<dbReference type="GO" id="GO:0006633">
    <property type="term" value="P:fatty acid biosynthetic process"/>
    <property type="evidence" value="ECO:0007669"/>
    <property type="project" value="UniProtKB-KW"/>
</dbReference>
<dbReference type="eggNOG" id="COG0777">
    <property type="taxonomic scope" value="Bacteria"/>
</dbReference>
<keyword evidence="12" id="KW-0863">Zinc-finger</keyword>
<evidence type="ECO:0000256" key="13">
    <source>
        <dbReference type="ARBA" id="ARBA00022832"/>
    </source>
</evidence>
<accession>K6WSB1</accession>
<evidence type="ECO:0000256" key="3">
    <source>
        <dbReference type="ARBA" id="ARBA00006102"/>
    </source>
</evidence>
<keyword evidence="9" id="KW-0444">Lipid biosynthesis</keyword>
<dbReference type="InterPro" id="IPR001095">
    <property type="entry name" value="Acetyl_CoA_COase_a_su"/>
</dbReference>
<dbReference type="GO" id="GO:0016743">
    <property type="term" value="F:carboxyl- or carbamoyltransferase activity"/>
    <property type="evidence" value="ECO:0007669"/>
    <property type="project" value="InterPro"/>
</dbReference>
<evidence type="ECO:0000256" key="11">
    <source>
        <dbReference type="ARBA" id="ARBA00022741"/>
    </source>
</evidence>
<comment type="similarity">
    <text evidence="4">In the C-terminal section; belongs to the AccA family.</text>
</comment>
<dbReference type="AlphaFoldDB" id="K6WSB1"/>
<evidence type="ECO:0000256" key="9">
    <source>
        <dbReference type="ARBA" id="ARBA00022516"/>
    </source>
</evidence>
<evidence type="ECO:0000256" key="2">
    <source>
        <dbReference type="ARBA" id="ARBA00004496"/>
    </source>
</evidence>
<dbReference type="eggNOG" id="COG0825">
    <property type="taxonomic scope" value="Bacteria"/>
</dbReference>
<keyword evidence="14" id="KW-0067">ATP-binding</keyword>
<dbReference type="PRINTS" id="PR01070">
    <property type="entry name" value="ACCCTRFRASEB"/>
</dbReference>
<evidence type="ECO:0000256" key="6">
    <source>
        <dbReference type="ARBA" id="ARBA00011664"/>
    </source>
</evidence>
<evidence type="ECO:0000256" key="7">
    <source>
        <dbReference type="ARBA" id="ARBA00011883"/>
    </source>
</evidence>
<dbReference type="PANTHER" id="PTHR42995:SF5">
    <property type="entry name" value="ACETYL-COENZYME A CARBOXYLASE CARBOXYL TRANSFERASE SUBUNIT BETA, CHLOROPLASTIC"/>
    <property type="match status" value="1"/>
</dbReference>
<evidence type="ECO:0000313" key="21">
    <source>
        <dbReference type="EMBL" id="GAB89449.1"/>
    </source>
</evidence>
<dbReference type="EC" id="2.1.3.15" evidence="7"/>
<feature type="domain" description="CoA carboxyltransferase C-terminal" evidence="20">
    <location>
        <begin position="237"/>
        <end position="476"/>
    </location>
</feature>
<dbReference type="GO" id="GO:0005524">
    <property type="term" value="F:ATP binding"/>
    <property type="evidence" value="ECO:0007669"/>
    <property type="project" value="UniProtKB-KW"/>
</dbReference>
<evidence type="ECO:0000256" key="16">
    <source>
        <dbReference type="ARBA" id="ARBA00023160"/>
    </source>
</evidence>
<dbReference type="GO" id="GO:0003989">
    <property type="term" value="F:acetyl-CoA carboxylase activity"/>
    <property type="evidence" value="ECO:0007669"/>
    <property type="project" value="InterPro"/>
</dbReference>
<comment type="catalytic activity">
    <reaction evidence="18">
        <text>N(6)-carboxybiotinyl-L-lysyl-[protein] + acetyl-CoA = N(6)-biotinyl-L-lysyl-[protein] + malonyl-CoA</text>
        <dbReference type="Rhea" id="RHEA:54728"/>
        <dbReference type="Rhea" id="RHEA-COMP:10505"/>
        <dbReference type="Rhea" id="RHEA-COMP:10506"/>
        <dbReference type="ChEBI" id="CHEBI:57288"/>
        <dbReference type="ChEBI" id="CHEBI:57384"/>
        <dbReference type="ChEBI" id="CHEBI:83144"/>
        <dbReference type="ChEBI" id="CHEBI:83145"/>
        <dbReference type="EC" id="2.1.3.15"/>
    </reaction>
</comment>
<dbReference type="InterPro" id="IPR000438">
    <property type="entry name" value="Acetyl_CoA_COase_Trfase_b_su"/>
</dbReference>
<evidence type="ECO:0000256" key="17">
    <source>
        <dbReference type="ARBA" id="ARBA00025280"/>
    </source>
</evidence>
<gene>
    <name evidence="21" type="ORF">GORHZ_062_00230</name>
</gene>
<keyword evidence="12" id="KW-0862">Zinc</keyword>
<evidence type="ECO:0000256" key="12">
    <source>
        <dbReference type="ARBA" id="ARBA00022771"/>
    </source>
</evidence>
<dbReference type="RefSeq" id="WP_006331477.1">
    <property type="nucleotide sequence ID" value="NZ_BAHC01000062.1"/>
</dbReference>
<keyword evidence="15" id="KW-0443">Lipid metabolism</keyword>
<keyword evidence="22" id="KW-1185">Reference proteome</keyword>
<keyword evidence="11" id="KW-0547">Nucleotide-binding</keyword>
<evidence type="ECO:0000256" key="15">
    <source>
        <dbReference type="ARBA" id="ARBA00023098"/>
    </source>
</evidence>
<dbReference type="GO" id="GO:0008270">
    <property type="term" value="F:zinc ion binding"/>
    <property type="evidence" value="ECO:0007669"/>
    <property type="project" value="UniProtKB-KW"/>
</dbReference>
<evidence type="ECO:0000256" key="5">
    <source>
        <dbReference type="ARBA" id="ARBA00010284"/>
    </source>
</evidence>
<dbReference type="Proteomes" id="UP000008363">
    <property type="component" value="Unassembled WGS sequence"/>
</dbReference>
<dbReference type="EMBL" id="BAHC01000062">
    <property type="protein sequence ID" value="GAB89449.1"/>
    <property type="molecule type" value="Genomic_DNA"/>
</dbReference>
<evidence type="ECO:0000256" key="4">
    <source>
        <dbReference type="ARBA" id="ARBA00006276"/>
    </source>
</evidence>
<evidence type="ECO:0000313" key="22">
    <source>
        <dbReference type="Proteomes" id="UP000008363"/>
    </source>
</evidence>
<comment type="subcellular location">
    <subcellularLocation>
        <location evidence="2">Cytoplasm</location>
    </subcellularLocation>
</comment>
<proteinExistence type="inferred from homology"/>
<dbReference type="Pfam" id="PF03255">
    <property type="entry name" value="ACCA"/>
    <property type="match status" value="1"/>
</dbReference>
<keyword evidence="12" id="KW-0479">Metal-binding</keyword>
<evidence type="ECO:0000256" key="10">
    <source>
        <dbReference type="ARBA" id="ARBA00022679"/>
    </source>
</evidence>
<dbReference type="SUPFAM" id="SSF52096">
    <property type="entry name" value="ClpP/crotonase"/>
    <property type="match status" value="2"/>
</dbReference>
<sequence>MADPEYRTARQWIDDLVDEGSWESWDTDPDRAGLDPDYAAELARATERTGADESVITGAGMVGGIRVALVVSDFRFLAGSIGRDAGVRVVGALQRATSERLAVVALPSSGGTRMQEGTPAFLQMTAIAAAVNRHKASGLPYLVYLRHPTTGGVFASWGSQGHITWAQPGALVGFLGPRVVEALTGDAMPDGVQTSENLHRQGLVDAVVASAELAAIIAKTLSLLHVRPDTGSTLWTPGGRAAESAPTAWDAVTATRAPGRVGLRELLDRVETVTISDDGPVWLGFARFGRHPVVVVGHDRVVQESGRLIGPADLRRCRRGIALAAGLRLPLVTVIDTPGAELSAAAESGGIAGEISCCTAELLESATRTVSVLLGQGGGGAALALFPADRVVAASDAWLSPLPPEGASVIVYRDTDHAAQMAGRQGILARELADRGAVDVVVDLARDGLDGLAACIVEQLDAEVSGDHRARVLGPR</sequence>
<dbReference type="Gene3D" id="3.90.226.10">
    <property type="entry name" value="2-enoyl-CoA Hydratase, Chain A, domain 1"/>
    <property type="match status" value="2"/>
</dbReference>
<dbReference type="STRING" id="1108045.GORHZ_062_00230"/>
<dbReference type="InterPro" id="IPR029045">
    <property type="entry name" value="ClpP/crotonase-like_dom_sf"/>
</dbReference>
<dbReference type="OrthoDB" id="9772975at2"/>
<dbReference type="InterPro" id="IPR011763">
    <property type="entry name" value="COA_CT_C"/>
</dbReference>
<dbReference type="InterPro" id="IPR034733">
    <property type="entry name" value="AcCoA_carboxyl_beta"/>
</dbReference>
<dbReference type="PROSITE" id="PS50980">
    <property type="entry name" value="COA_CT_NTER"/>
    <property type="match status" value="1"/>
</dbReference>
<reference evidence="21 22" key="1">
    <citation type="submission" date="2012-08" db="EMBL/GenBank/DDBJ databases">
        <title>Whole genome shotgun sequence of Gordonia rhizosphera NBRC 16068.</title>
        <authorList>
            <person name="Takarada H."/>
            <person name="Isaki S."/>
            <person name="Hosoyama A."/>
            <person name="Tsuchikane K."/>
            <person name="Katsumata H."/>
            <person name="Baba S."/>
            <person name="Ohji S."/>
            <person name="Yamazaki S."/>
            <person name="Fujita N."/>
        </authorList>
    </citation>
    <scope>NUCLEOTIDE SEQUENCE [LARGE SCALE GENOMIC DNA]</scope>
    <source>
        <strain evidence="21 22">NBRC 16068</strain>
    </source>
</reference>
<dbReference type="GO" id="GO:2001295">
    <property type="term" value="P:malonyl-CoA biosynthetic process"/>
    <property type="evidence" value="ECO:0007669"/>
    <property type="project" value="TreeGrafter"/>
</dbReference>
<comment type="caution">
    <text evidence="21">The sequence shown here is derived from an EMBL/GenBank/DDBJ whole genome shotgun (WGS) entry which is preliminary data.</text>
</comment>
<name>K6WSB1_9ACTN</name>
<dbReference type="PROSITE" id="PS50989">
    <property type="entry name" value="COA_CT_CTER"/>
    <property type="match status" value="1"/>
</dbReference>
<comment type="subunit">
    <text evidence="6">Acetyl-CoA carboxylase is a heterotetramer composed of biotin carboxyl carrier protein (AccB), biotin carboxylase (AccC) and two subunits of ACCase subunit beta/alpha.</text>
</comment>
<dbReference type="PANTHER" id="PTHR42995">
    <property type="entry name" value="ACETYL-COENZYME A CARBOXYLASE CARBOXYL TRANSFERASE SUBUNIT BETA, CHLOROPLASTIC"/>
    <property type="match status" value="1"/>
</dbReference>
<dbReference type="InterPro" id="IPR011762">
    <property type="entry name" value="COA_CT_N"/>
</dbReference>
<feature type="domain" description="CoA carboxyltransferase N-terminal" evidence="19">
    <location>
        <begin position="1"/>
        <end position="239"/>
    </location>
</feature>
<dbReference type="GO" id="GO:0009317">
    <property type="term" value="C:acetyl-CoA carboxylase complex"/>
    <property type="evidence" value="ECO:0007669"/>
    <property type="project" value="InterPro"/>
</dbReference>
<keyword evidence="16" id="KW-0275">Fatty acid biosynthesis</keyword>
<evidence type="ECO:0000256" key="1">
    <source>
        <dbReference type="ARBA" id="ARBA00001947"/>
    </source>
</evidence>
<comment type="similarity">
    <text evidence="3">Belongs to the AccD/PCCB family.</text>
</comment>
<organism evidence="21 22">
    <name type="scientific">Gordonia rhizosphera NBRC 16068</name>
    <dbReference type="NCBI Taxonomy" id="1108045"/>
    <lineage>
        <taxon>Bacteria</taxon>
        <taxon>Bacillati</taxon>
        <taxon>Actinomycetota</taxon>
        <taxon>Actinomycetes</taxon>
        <taxon>Mycobacteriales</taxon>
        <taxon>Gordoniaceae</taxon>
        <taxon>Gordonia</taxon>
    </lineage>
</organism>
<evidence type="ECO:0000256" key="18">
    <source>
        <dbReference type="ARBA" id="ARBA00049152"/>
    </source>
</evidence>
<comment type="similarity">
    <text evidence="5">In the N-terminal section; belongs to the AccD/PCCB family.</text>
</comment>
<evidence type="ECO:0000256" key="14">
    <source>
        <dbReference type="ARBA" id="ARBA00022840"/>
    </source>
</evidence>
<comment type="function">
    <text evidence="17">Component of the acetyl coenzyme A carboxylase (ACC) complex. Biotin carboxylase (BC) catalyzes the carboxylation of biotin on its carrier protein (BCCP) and then the CO(2) group is transferred by the transcarboxylase to acetyl-CoA to form malonyl-CoA.</text>
</comment>
<evidence type="ECO:0000259" key="20">
    <source>
        <dbReference type="PROSITE" id="PS50989"/>
    </source>
</evidence>